<name>J0CVV8_AURST</name>
<protein>
    <submittedName>
        <fullName evidence="1">Uncharacterized protein</fullName>
    </submittedName>
</protein>
<organism evidence="1 2">
    <name type="scientific">Auricularia subglabra (strain TFB-10046 / SS5)</name>
    <name type="common">White-rot fungus</name>
    <name type="synonym">Auricularia delicata (strain TFB10046)</name>
    <dbReference type="NCBI Taxonomy" id="717982"/>
    <lineage>
        <taxon>Eukaryota</taxon>
        <taxon>Fungi</taxon>
        <taxon>Dikarya</taxon>
        <taxon>Basidiomycota</taxon>
        <taxon>Agaricomycotina</taxon>
        <taxon>Agaricomycetes</taxon>
        <taxon>Auriculariales</taxon>
        <taxon>Auriculariaceae</taxon>
        <taxon>Auricularia</taxon>
    </lineage>
</organism>
<evidence type="ECO:0000313" key="1">
    <source>
        <dbReference type="EMBL" id="EJD34566.1"/>
    </source>
</evidence>
<accession>J0CVV8</accession>
<sequence>LLAGPLHRFENLAMDERSDWLSGIAHDICDPLLRRGELLVYDGPRTCWLPVGPSEPLTASSYLYSLRTPALLALTKICPSEGPSIGNKTSRLSEMHDRVLARDGRCWVSGVEDVGAAVVRICPKRMGDALARRVLADFRGSTVLADAAISDDMFCLVLSYSLRPLFHGFLFGFHHRGENFYDCHDFCRPSEDAVLTVAGLQWREHPHPAPRMHGLRVAPPHP</sequence>
<dbReference type="AlphaFoldDB" id="J0CVV8"/>
<dbReference type="OMA" id="QWILVAN"/>
<feature type="non-terminal residue" evidence="1">
    <location>
        <position position="222"/>
    </location>
</feature>
<dbReference type="OrthoDB" id="3141919at2759"/>
<keyword evidence="2" id="KW-1185">Reference proteome</keyword>
<dbReference type="InParanoid" id="J0CVV8"/>
<proteinExistence type="predicted"/>
<reference evidence="2" key="1">
    <citation type="journal article" date="2012" name="Science">
        <title>The Paleozoic origin of enzymatic lignin decomposition reconstructed from 31 fungal genomes.</title>
        <authorList>
            <person name="Floudas D."/>
            <person name="Binder M."/>
            <person name="Riley R."/>
            <person name="Barry K."/>
            <person name="Blanchette R.A."/>
            <person name="Henrissat B."/>
            <person name="Martinez A.T."/>
            <person name="Otillar R."/>
            <person name="Spatafora J.W."/>
            <person name="Yadav J.S."/>
            <person name="Aerts A."/>
            <person name="Benoit I."/>
            <person name="Boyd A."/>
            <person name="Carlson A."/>
            <person name="Copeland A."/>
            <person name="Coutinho P.M."/>
            <person name="de Vries R.P."/>
            <person name="Ferreira P."/>
            <person name="Findley K."/>
            <person name="Foster B."/>
            <person name="Gaskell J."/>
            <person name="Glotzer D."/>
            <person name="Gorecki P."/>
            <person name="Heitman J."/>
            <person name="Hesse C."/>
            <person name="Hori C."/>
            <person name="Igarashi K."/>
            <person name="Jurgens J.A."/>
            <person name="Kallen N."/>
            <person name="Kersten P."/>
            <person name="Kohler A."/>
            <person name="Kuees U."/>
            <person name="Kumar T.K.A."/>
            <person name="Kuo A."/>
            <person name="LaButti K."/>
            <person name="Larrondo L.F."/>
            <person name="Lindquist E."/>
            <person name="Ling A."/>
            <person name="Lombard V."/>
            <person name="Lucas S."/>
            <person name="Lundell T."/>
            <person name="Martin R."/>
            <person name="McLaughlin D.J."/>
            <person name="Morgenstern I."/>
            <person name="Morin E."/>
            <person name="Murat C."/>
            <person name="Nagy L.G."/>
            <person name="Nolan M."/>
            <person name="Ohm R.A."/>
            <person name="Patyshakuliyeva A."/>
            <person name="Rokas A."/>
            <person name="Ruiz-Duenas F.J."/>
            <person name="Sabat G."/>
            <person name="Salamov A."/>
            <person name="Samejima M."/>
            <person name="Schmutz J."/>
            <person name="Slot J.C."/>
            <person name="St John F."/>
            <person name="Stenlid J."/>
            <person name="Sun H."/>
            <person name="Sun S."/>
            <person name="Syed K."/>
            <person name="Tsang A."/>
            <person name="Wiebenga A."/>
            <person name="Young D."/>
            <person name="Pisabarro A."/>
            <person name="Eastwood D.C."/>
            <person name="Martin F."/>
            <person name="Cullen D."/>
            <person name="Grigoriev I.V."/>
            <person name="Hibbett D.S."/>
        </authorList>
    </citation>
    <scope>NUCLEOTIDE SEQUENCE [LARGE SCALE GENOMIC DNA]</scope>
    <source>
        <strain evidence="2">TFB10046</strain>
    </source>
</reference>
<gene>
    <name evidence="1" type="ORF">AURDEDRAFT_46975</name>
</gene>
<feature type="non-terminal residue" evidence="1">
    <location>
        <position position="1"/>
    </location>
</feature>
<evidence type="ECO:0000313" key="2">
    <source>
        <dbReference type="Proteomes" id="UP000006514"/>
    </source>
</evidence>
<dbReference type="KEGG" id="adl:AURDEDRAFT_46975"/>
<dbReference type="Proteomes" id="UP000006514">
    <property type="component" value="Unassembled WGS sequence"/>
</dbReference>
<dbReference type="EMBL" id="JH687936">
    <property type="protein sequence ID" value="EJD34566.1"/>
    <property type="molecule type" value="Genomic_DNA"/>
</dbReference>